<proteinExistence type="predicted"/>
<sequence length="51" mass="6054">MHGVAERFSEWIADCGNPVKYNGFWQPNLFTYEFKRPRLFGVCKESHGKKF</sequence>
<dbReference type="RefSeq" id="XP_024582514.1">
    <property type="nucleotide sequence ID" value="XM_024716969.1"/>
</dbReference>
<reference evidence="2" key="1">
    <citation type="submission" date="2014-09" db="EMBL/GenBank/DDBJ databases">
        <authorList>
            <person name="Sharma Rahul"/>
            <person name="Thines Marco"/>
        </authorList>
    </citation>
    <scope>NUCLEOTIDE SEQUENCE [LARGE SCALE GENOMIC DNA]</scope>
</reference>
<dbReference type="Proteomes" id="UP000054928">
    <property type="component" value="Unassembled WGS sequence"/>
</dbReference>
<name>A0A0P1AZ98_PLAHL</name>
<evidence type="ECO:0000313" key="2">
    <source>
        <dbReference type="Proteomes" id="UP000054928"/>
    </source>
</evidence>
<organism evidence="1 2">
    <name type="scientific">Plasmopara halstedii</name>
    <name type="common">Downy mildew of sunflower</name>
    <dbReference type="NCBI Taxonomy" id="4781"/>
    <lineage>
        <taxon>Eukaryota</taxon>
        <taxon>Sar</taxon>
        <taxon>Stramenopiles</taxon>
        <taxon>Oomycota</taxon>
        <taxon>Peronosporomycetes</taxon>
        <taxon>Peronosporales</taxon>
        <taxon>Peronosporaceae</taxon>
        <taxon>Plasmopara</taxon>
    </lineage>
</organism>
<evidence type="ECO:0000313" key="1">
    <source>
        <dbReference type="EMBL" id="CEG46145.1"/>
    </source>
</evidence>
<dbReference type="EMBL" id="CCYD01002047">
    <property type="protein sequence ID" value="CEG46145.1"/>
    <property type="molecule type" value="Genomic_DNA"/>
</dbReference>
<protein>
    <submittedName>
        <fullName evidence="1">Uncharacterized protein</fullName>
    </submittedName>
</protein>
<dbReference type="AlphaFoldDB" id="A0A0P1AZ98"/>
<keyword evidence="2" id="KW-1185">Reference proteome</keyword>
<dbReference type="GeneID" id="36397620"/>
<accession>A0A0P1AZ98</accession>